<evidence type="ECO:0000313" key="2">
    <source>
        <dbReference type="EnsemblMetazoa" id="AALFPA23_019212.P28258"/>
    </source>
</evidence>
<dbReference type="Proteomes" id="UP000069940">
    <property type="component" value="Unassembled WGS sequence"/>
</dbReference>
<proteinExistence type="predicted"/>
<dbReference type="SUPFAM" id="SSF81631">
    <property type="entry name" value="PAP/OAS1 substrate-binding domain"/>
    <property type="match status" value="1"/>
</dbReference>
<feature type="compositionally biased region" description="Basic and acidic residues" evidence="1">
    <location>
        <begin position="404"/>
        <end position="415"/>
    </location>
</feature>
<dbReference type="PANTHER" id="PTHR12271:SF66">
    <property type="entry name" value="TERMINAL URIDYLYLTRANSFERASE TAILOR"/>
    <property type="match status" value="1"/>
</dbReference>
<dbReference type="RefSeq" id="XP_062709166.1">
    <property type="nucleotide sequence ID" value="XM_062853182.1"/>
</dbReference>
<dbReference type="EnsemblMetazoa" id="AALFPA23_019212.R28258">
    <property type="protein sequence ID" value="AALFPA23_019212.P28258"/>
    <property type="gene ID" value="AALFPA23_019212"/>
</dbReference>
<organism evidence="2 3">
    <name type="scientific">Aedes albopictus</name>
    <name type="common">Asian tiger mosquito</name>
    <name type="synonym">Stegomyia albopicta</name>
    <dbReference type="NCBI Taxonomy" id="7160"/>
    <lineage>
        <taxon>Eukaryota</taxon>
        <taxon>Metazoa</taxon>
        <taxon>Ecdysozoa</taxon>
        <taxon>Arthropoda</taxon>
        <taxon>Hexapoda</taxon>
        <taxon>Insecta</taxon>
        <taxon>Pterygota</taxon>
        <taxon>Neoptera</taxon>
        <taxon>Endopterygota</taxon>
        <taxon>Diptera</taxon>
        <taxon>Nematocera</taxon>
        <taxon>Culicoidea</taxon>
        <taxon>Culicidae</taxon>
        <taxon>Culicinae</taxon>
        <taxon>Aedini</taxon>
        <taxon>Aedes</taxon>
        <taxon>Stegomyia</taxon>
    </lineage>
</organism>
<dbReference type="EnsemblMetazoa" id="AALFPA23_019212.R28259">
    <property type="protein sequence ID" value="AALFPA23_019212.P28259"/>
    <property type="gene ID" value="AALFPA23_019212"/>
</dbReference>
<protein>
    <recommendedName>
        <fullName evidence="4">PAP-associated domain-containing protein</fullName>
    </recommendedName>
</protein>
<accession>A0ABM1ZJY2</accession>
<keyword evidence="3" id="KW-1185">Reference proteome</keyword>
<name>A0ABM1ZJY2_AEDAL</name>
<feature type="region of interest" description="Disordered" evidence="1">
    <location>
        <begin position="386"/>
        <end position="428"/>
    </location>
</feature>
<dbReference type="Gene3D" id="1.10.1410.10">
    <property type="match status" value="1"/>
</dbReference>
<dbReference type="GeneID" id="109404585"/>
<evidence type="ECO:0000313" key="3">
    <source>
        <dbReference type="Proteomes" id="UP000069940"/>
    </source>
</evidence>
<dbReference type="PANTHER" id="PTHR12271">
    <property type="entry name" value="POLY A POLYMERASE CID PAP -RELATED"/>
    <property type="match status" value="1"/>
</dbReference>
<evidence type="ECO:0008006" key="4">
    <source>
        <dbReference type="Google" id="ProtNLM"/>
    </source>
</evidence>
<evidence type="ECO:0000256" key="1">
    <source>
        <dbReference type="SAM" id="MobiDB-lite"/>
    </source>
</evidence>
<dbReference type="RefSeq" id="XP_062709167.1">
    <property type="nucleotide sequence ID" value="XM_062853183.1"/>
</dbReference>
<reference evidence="2" key="2">
    <citation type="submission" date="2025-05" db="UniProtKB">
        <authorList>
            <consortium name="EnsemblMetazoa"/>
        </authorList>
    </citation>
    <scope>IDENTIFICATION</scope>
    <source>
        <strain evidence="2">Foshan</strain>
    </source>
</reference>
<sequence length="773" mass="88425">MAMSQEQTIKMQRKILKHRNRVTFYHFQLPAYMHMIDNFNGIRPSPPLNSYLVAHLEALMDLLQKVADFGGYQPPQYDEYDLREFDVGFCFGCNYCDKRGFNARQVLDHVMTDDHRDMPKFNQRKFNKFKRKAGDNYDAFLFRKHEVMTKNGLSLNVLDEMIDFSLLTKSFLKMTSRYLSSLGILERAPSTVTAYGVLDLLDSIDSLITRAKCIESVPEFHTITQQLVTGDLKFVCKGRMFDHVQGAMEHVAFTSGLKQPHRPPVEQNIFSLPTMINNQPLQLPPNFASPPPPGMNIPGFTNGPAILMRPPLLHPMHLQQPPPMMNASMVRVGLDMQVINLTAQQQQLQIQQQVQQQQQHLLFNPSMMRMGVQNLNTVVQQHAAFQQQSFQTAPPPSPSPQKTDLPKMAKSDAHAHPTSRLPPLNQTGTADCPVLSADALHFLKQPQLDSLIENGNVLTHFDKSSVIASEIVAALKKVAPIARVECFGAKVSGVGYEEDNVNLYVDDGRHPKKPECVKEMLDTLKSFFTDNSAEWAIQNIHEADIRTHLTVKNVCESVSCRITFASEIYCFNSKLIRYYVETYPMYQKLCYFVQEFVKLIDLDLNRYIIIILVLFYMQKRDFLPTVAQLQSKLPEEKLSDHWLINFVPRKPDQFKLEPLETDLRKSATDFFKFYGVQFSFQESVVCPQIGLALNRTDFLTENMWRMPLKRYKAYIEQSQAGGDSFPQFEVTPMCVQDPLELTFNVASQVSSADTGKFAQMCKLAYEFYLNNNP</sequence>
<reference evidence="3" key="1">
    <citation type="journal article" date="2015" name="Proc. Natl. Acad. Sci. U.S.A.">
        <title>Genome sequence of the Asian Tiger mosquito, Aedes albopictus, reveals insights into its biology, genetics, and evolution.</title>
        <authorList>
            <person name="Chen X.G."/>
            <person name="Jiang X."/>
            <person name="Gu J."/>
            <person name="Xu M."/>
            <person name="Wu Y."/>
            <person name="Deng Y."/>
            <person name="Zhang C."/>
            <person name="Bonizzoni M."/>
            <person name="Dermauw W."/>
            <person name="Vontas J."/>
            <person name="Armbruster P."/>
            <person name="Huang X."/>
            <person name="Yang Y."/>
            <person name="Zhang H."/>
            <person name="He W."/>
            <person name="Peng H."/>
            <person name="Liu Y."/>
            <person name="Wu K."/>
            <person name="Chen J."/>
            <person name="Lirakis M."/>
            <person name="Topalis P."/>
            <person name="Van Leeuwen T."/>
            <person name="Hall A.B."/>
            <person name="Jiang X."/>
            <person name="Thorpe C."/>
            <person name="Mueller R.L."/>
            <person name="Sun C."/>
            <person name="Waterhouse R.M."/>
            <person name="Yan G."/>
            <person name="Tu Z.J."/>
            <person name="Fang X."/>
            <person name="James A.A."/>
        </authorList>
    </citation>
    <scope>NUCLEOTIDE SEQUENCE [LARGE SCALE GENOMIC DNA]</scope>
    <source>
        <strain evidence="3">Foshan</strain>
    </source>
</reference>